<sequence length="486" mass="54257">MSAPQDDYVHGRKIIKAESLSQHRLQGREGLLRATEATEELFRAVGMKEPLPFTKPPAVPHTLEKKFEDGLAEYGVDANGPATNAKQRLSNIIEENNKDSMSSVDSAGQQVASFAPREQDASSETRSDRPNTGFFGPSLAFRPNTTLEPTGKTEGSATFDEVSKMLSSTKHNFGNTMFQDRHKNETLPTKVDELTLPKINKPAQSPWREDLFGPVLEGPRVQGGTGLPIITWNSLEVMMKFQDRLSHPQSFAVHPAFPLQTKHPTHKRLISVSFYDTTTNPHQEIRFFGPGDVTDIVYAEVDVFKSIEVKKTRSMDQMKYASTGEGRWAFIRIEDHGVRKSWEAQPPFVLLAWQISAVTSTSECVHTIYPDGAPTTLPPIRPQPSGRSVRRLVSLSQMQDARLQKQRLYEAIRSESISELVQAETSSDLPLVGSHKFVRTVIKLGKPGNIPLIEGHRVDIPEFGKWMDAVARGQGKVVLWAERPRS</sequence>
<reference evidence="2" key="1">
    <citation type="submission" date="2021-02" db="EMBL/GenBank/DDBJ databases">
        <authorList>
            <person name="Syme A R."/>
            <person name="Syme A R."/>
            <person name="Moolhuijzen P."/>
        </authorList>
    </citation>
    <scope>NUCLEOTIDE SEQUENCE</scope>
    <source>
        <strain evidence="2">W1-1</strain>
    </source>
</reference>
<proteinExistence type="predicted"/>
<feature type="compositionally biased region" description="Polar residues" evidence="1">
    <location>
        <begin position="96"/>
        <end position="112"/>
    </location>
</feature>
<feature type="region of interest" description="Disordered" evidence="1">
    <location>
        <begin position="96"/>
        <end position="156"/>
    </location>
</feature>
<evidence type="ECO:0000313" key="2">
    <source>
        <dbReference type="EMBL" id="CAE6995512.1"/>
    </source>
</evidence>
<evidence type="ECO:0000256" key="1">
    <source>
        <dbReference type="SAM" id="MobiDB-lite"/>
    </source>
</evidence>
<protein>
    <submittedName>
        <fullName evidence="2">Uncharacterized protein</fullName>
    </submittedName>
</protein>
<feature type="compositionally biased region" description="Polar residues" evidence="1">
    <location>
        <begin position="143"/>
        <end position="156"/>
    </location>
</feature>
<dbReference type="EMBL" id="HG992977">
    <property type="protein sequence ID" value="CAE6995512.1"/>
    <property type="molecule type" value="Genomic_DNA"/>
</dbReference>
<dbReference type="AlphaFoldDB" id="A0A6S6VPB5"/>
<feature type="compositionally biased region" description="Basic and acidic residues" evidence="1">
    <location>
        <begin position="117"/>
        <end position="129"/>
    </location>
</feature>
<evidence type="ECO:0000313" key="3">
    <source>
        <dbReference type="Proteomes" id="UP000472372"/>
    </source>
</evidence>
<organism evidence="2 3">
    <name type="scientific">Pyrenophora teres f. teres</name>
    <dbReference type="NCBI Taxonomy" id="97479"/>
    <lineage>
        <taxon>Eukaryota</taxon>
        <taxon>Fungi</taxon>
        <taxon>Dikarya</taxon>
        <taxon>Ascomycota</taxon>
        <taxon>Pezizomycotina</taxon>
        <taxon>Dothideomycetes</taxon>
        <taxon>Pleosporomycetidae</taxon>
        <taxon>Pleosporales</taxon>
        <taxon>Pleosporineae</taxon>
        <taxon>Pleosporaceae</taxon>
        <taxon>Pyrenophora</taxon>
    </lineage>
</organism>
<gene>
    <name evidence="2" type="ORF">PTTW11_00119</name>
</gene>
<dbReference type="Proteomes" id="UP000472372">
    <property type="component" value="Chromosome 1"/>
</dbReference>
<name>A0A6S6VPB5_9PLEO</name>
<accession>A0A6S6VPB5</accession>